<organism evidence="2 3">
    <name type="scientific">Pseudobdellovibrio exovorus JSS</name>
    <dbReference type="NCBI Taxonomy" id="1184267"/>
    <lineage>
        <taxon>Bacteria</taxon>
        <taxon>Pseudomonadati</taxon>
        <taxon>Bdellovibrionota</taxon>
        <taxon>Bdellovibrionia</taxon>
        <taxon>Bdellovibrionales</taxon>
        <taxon>Pseudobdellovibrionaceae</taxon>
        <taxon>Pseudobdellovibrio</taxon>
    </lineage>
</organism>
<dbReference type="eggNOG" id="ENOG50319A7">
    <property type="taxonomic scope" value="Bacteria"/>
</dbReference>
<feature type="compositionally biased region" description="Basic and acidic residues" evidence="1">
    <location>
        <begin position="36"/>
        <end position="53"/>
    </location>
</feature>
<reference evidence="2 3" key="1">
    <citation type="journal article" date="2013" name="ISME J.">
        <title>By their genes ye shall know them: genomic signatures of predatory bacteria.</title>
        <authorList>
            <person name="Pasternak Z."/>
            <person name="Pietrokovski S."/>
            <person name="Rotem O."/>
            <person name="Gophna U."/>
            <person name="Lurie-Weinberger M.N."/>
            <person name="Jurkevitch E."/>
        </authorList>
    </citation>
    <scope>NUCLEOTIDE SEQUENCE [LARGE SCALE GENOMIC DNA]</scope>
    <source>
        <strain evidence="2 3">JSS</strain>
    </source>
</reference>
<evidence type="ECO:0000256" key="1">
    <source>
        <dbReference type="SAM" id="MobiDB-lite"/>
    </source>
</evidence>
<evidence type="ECO:0008006" key="4">
    <source>
        <dbReference type="Google" id="ProtNLM"/>
    </source>
</evidence>
<sequence length="373" mass="42031">MQFMKIVILSIFAVFFVSCTKKSSTQDQVTTSQKDPQIHVDKPVQKSQKKEPDFSKTLREAIYFSSSLEREALKLILKNPSLQKITLFSSLAYIVEVNSGAKKTPPFGLDCGTYDIKRENNKILIFKSCVKPAPKVAEVDIIRQDESYKVHFFISEWSAVVGMSVALTGSDMSCDLGIKEKKLHKLICNNWSYQTVEDQLSSTVLKAQEFKFQRDSQKQFVIKGAFYKELVENRKFDVLVPLEGKIKIIEKEVQIIDEFLEDIKQQQNADGGTNGEESTTQSESGSKEEVSVEDGRNQNQENSNQEGYNQENNGQENPYGESINPNEEGFSAPGLEFQEVPGQTPEQNPELIPSEVPQDDVPVQPVPTRGRGR</sequence>
<feature type="compositionally biased region" description="Low complexity" evidence="1">
    <location>
        <begin position="297"/>
        <end position="321"/>
    </location>
</feature>
<dbReference type="Proteomes" id="UP000012040">
    <property type="component" value="Chromosome"/>
</dbReference>
<dbReference type="HOGENOM" id="CLU_741166_0_0_7"/>
<accession>M4V7T9</accession>
<feature type="compositionally biased region" description="Low complexity" evidence="1">
    <location>
        <begin position="275"/>
        <end position="284"/>
    </location>
</feature>
<keyword evidence="3" id="KW-1185">Reference proteome</keyword>
<feature type="compositionally biased region" description="Basic and acidic residues" evidence="1">
    <location>
        <begin position="285"/>
        <end position="296"/>
    </location>
</feature>
<dbReference type="STRING" id="1184267.A11Q_1072"/>
<name>M4V7T9_9BACT</name>
<gene>
    <name evidence="2" type="ORF">A11Q_1072</name>
</gene>
<evidence type="ECO:0000313" key="2">
    <source>
        <dbReference type="EMBL" id="AGH95288.1"/>
    </source>
</evidence>
<dbReference type="PATRIC" id="fig|1184267.3.peg.1085"/>
<proteinExistence type="predicted"/>
<evidence type="ECO:0000313" key="3">
    <source>
        <dbReference type="Proteomes" id="UP000012040"/>
    </source>
</evidence>
<feature type="region of interest" description="Disordered" evidence="1">
    <location>
        <begin position="28"/>
        <end position="53"/>
    </location>
</feature>
<dbReference type="EMBL" id="CP003537">
    <property type="protein sequence ID" value="AGH95288.1"/>
    <property type="molecule type" value="Genomic_DNA"/>
</dbReference>
<dbReference type="AlphaFoldDB" id="M4V7T9"/>
<dbReference type="PROSITE" id="PS51257">
    <property type="entry name" value="PROKAR_LIPOPROTEIN"/>
    <property type="match status" value="1"/>
</dbReference>
<protein>
    <recommendedName>
        <fullName evidence="4">Lipoprotein</fullName>
    </recommendedName>
</protein>
<dbReference type="RefSeq" id="WP_015469778.1">
    <property type="nucleotide sequence ID" value="NC_020813.1"/>
</dbReference>
<dbReference type="KEGG" id="bex:A11Q_1072"/>
<feature type="region of interest" description="Disordered" evidence="1">
    <location>
        <begin position="267"/>
        <end position="373"/>
    </location>
</feature>